<accession>A0A845E0P5</accession>
<dbReference type="OrthoDB" id="2431422at2"/>
<evidence type="ECO:0000313" key="2">
    <source>
        <dbReference type="Proteomes" id="UP000447393"/>
    </source>
</evidence>
<name>A0A845E0P5_9BACI</name>
<dbReference type="Proteomes" id="UP000447393">
    <property type="component" value="Unassembled WGS sequence"/>
</dbReference>
<organism evidence="1 2">
    <name type="scientific">Halobacillus litoralis</name>
    <dbReference type="NCBI Taxonomy" id="45668"/>
    <lineage>
        <taxon>Bacteria</taxon>
        <taxon>Bacillati</taxon>
        <taxon>Bacillota</taxon>
        <taxon>Bacilli</taxon>
        <taxon>Bacillales</taxon>
        <taxon>Bacillaceae</taxon>
        <taxon>Halobacillus</taxon>
    </lineage>
</organism>
<dbReference type="EMBL" id="WMEZ01000001">
    <property type="protein sequence ID" value="MYL48820.1"/>
    <property type="molecule type" value="Genomic_DNA"/>
</dbReference>
<reference evidence="1 2" key="1">
    <citation type="submission" date="2019-11" db="EMBL/GenBank/DDBJ databases">
        <title>Genome sequences of 17 halophilic strains isolated from different environments.</title>
        <authorList>
            <person name="Furrow R.E."/>
        </authorList>
    </citation>
    <scope>NUCLEOTIDE SEQUENCE [LARGE SCALE GENOMIC DNA]</scope>
    <source>
        <strain evidence="1 2">22505_10_Sand</strain>
    </source>
</reference>
<proteinExistence type="predicted"/>
<comment type="caution">
    <text evidence="1">The sequence shown here is derived from an EMBL/GenBank/DDBJ whole genome shotgun (WGS) entry which is preliminary data.</text>
</comment>
<evidence type="ECO:0008006" key="3">
    <source>
        <dbReference type="Google" id="ProtNLM"/>
    </source>
</evidence>
<protein>
    <recommendedName>
        <fullName evidence="3">Copper amine oxidase-like N-terminal domain-containing protein</fullName>
    </recommendedName>
</protein>
<dbReference type="RefSeq" id="WP_160912621.1">
    <property type="nucleotide sequence ID" value="NZ_WMEZ01000001.1"/>
</dbReference>
<gene>
    <name evidence="1" type="ORF">GLV98_04960</name>
</gene>
<evidence type="ECO:0000313" key="1">
    <source>
        <dbReference type="EMBL" id="MYL48820.1"/>
    </source>
</evidence>
<sequence>MKRIWIPLILLFSVSTLMLLYQWDRAEAGSEKVSKLQDLEISMTVKENQLHFAYTYEQVKAGIYTLEIPEKATEIVCSQKESPCRITNQKNPEMILEMEGEVFVDYTMPMPENEVINDWMIKLKKDDRVMHSTFSLTIQDFDEVKDPWLVPSKKQSDIQMENLHYYKFPSINEPLPMARKGEASLWHVGNSIVTYEAGTELAASVKQEIQNFLEGMGPVLIQLDQSVTKVSSNHMKVEGRDIEELQAEYVVDHLRKVTAEANPWELKVVKNIFTRNNSLMASEVAASLTKDELMMWKERLLQAENIKDLGVYLDEALSTVFGAETSFFRNYEAPTEDNLYFVESRHVFNHGQLVSDRIVHYHGSPYLALPDLSRVLNYKLTEIEKSKVYLLEVPGKEYRFYVDQPTFIVNNESFGMGQKVLVMVEDSPFINWHDLQELVDINLTTGSDFEQKK</sequence>
<dbReference type="AlphaFoldDB" id="A0A845E0P5"/>